<organism evidence="1 2">
    <name type="scientific">Psychrobacillus faecigallinarum</name>
    <dbReference type="NCBI Taxonomy" id="2762235"/>
    <lineage>
        <taxon>Bacteria</taxon>
        <taxon>Bacillati</taxon>
        <taxon>Bacillota</taxon>
        <taxon>Bacilli</taxon>
        <taxon>Bacillales</taxon>
        <taxon>Bacillaceae</taxon>
        <taxon>Psychrobacillus</taxon>
    </lineage>
</organism>
<keyword evidence="2" id="KW-1185">Reference proteome</keyword>
<gene>
    <name evidence="1" type="ORF">H9650_01725</name>
</gene>
<comment type="caution">
    <text evidence="1">The sequence shown here is derived from an EMBL/GenBank/DDBJ whole genome shotgun (WGS) entry which is preliminary data.</text>
</comment>
<protein>
    <recommendedName>
        <fullName evidence="3">RNA polymerase II</fullName>
    </recommendedName>
</protein>
<dbReference type="RefSeq" id="WP_144537938.1">
    <property type="nucleotide sequence ID" value="NZ_JACSQO010000001.1"/>
</dbReference>
<accession>A0ABR8R4X9</accession>
<evidence type="ECO:0000313" key="2">
    <source>
        <dbReference type="Proteomes" id="UP000640786"/>
    </source>
</evidence>
<dbReference type="Proteomes" id="UP000640786">
    <property type="component" value="Unassembled WGS sequence"/>
</dbReference>
<evidence type="ECO:0008006" key="3">
    <source>
        <dbReference type="Google" id="ProtNLM"/>
    </source>
</evidence>
<evidence type="ECO:0000313" key="1">
    <source>
        <dbReference type="EMBL" id="MBD7942820.1"/>
    </source>
</evidence>
<name>A0ABR8R4X9_9BACI</name>
<dbReference type="EMBL" id="JACSQO010000001">
    <property type="protein sequence ID" value="MBD7942820.1"/>
    <property type="molecule type" value="Genomic_DNA"/>
</dbReference>
<reference evidence="1 2" key="1">
    <citation type="submission" date="2020-08" db="EMBL/GenBank/DDBJ databases">
        <title>A Genomic Blueprint of the Chicken Gut Microbiome.</title>
        <authorList>
            <person name="Gilroy R."/>
            <person name="Ravi A."/>
            <person name="Getino M."/>
            <person name="Pursley I."/>
            <person name="Horton D.L."/>
            <person name="Alikhan N.-F."/>
            <person name="Baker D."/>
            <person name="Gharbi K."/>
            <person name="Hall N."/>
            <person name="Watson M."/>
            <person name="Adriaenssens E.M."/>
            <person name="Foster-Nyarko E."/>
            <person name="Jarju S."/>
            <person name="Secka A."/>
            <person name="Antonio M."/>
            <person name="Oren A."/>
            <person name="Chaudhuri R."/>
            <person name="La Ragione R.M."/>
            <person name="Hildebrand F."/>
            <person name="Pallen M.J."/>
        </authorList>
    </citation>
    <scope>NUCLEOTIDE SEQUENCE [LARGE SCALE GENOMIC DNA]</scope>
    <source>
        <strain evidence="1 2">Sa2BUA9</strain>
    </source>
</reference>
<proteinExistence type="predicted"/>
<sequence>MKIIVGFLSMFLVVTNCVLLLFQYEVYSSNIDEEGQAFLYEQEIDIQLLKDSVQVNQHFFDLPSEKLSIAWPLSSENRSCISNNIDSCDRLTEDLASFQEGESSSQSISYTIPLKKGLQEGIILSDFLSKIENGGVSYSTLHITDSLKRGGVWVSGLPNVGNSSLDLIDYSLFFGEGPVQDLYWQQEVLPIQYENQNFTIYSKDPITTGLKELLDELHLPNASHSSVLFTPNKNDVNPSSILFVQTDDLPSIQRELIVKNVQMGYKLPADNLLLAEVVSSFIMESPVGTEKSIWMYETLINYLTSSQALEWKTKLEGQKQLSAEKLDNLLSSIIDSKTSFFHLNEQTTEKFPLLFEDSREVYVNNSLQKDIHVLLKDGKVLYAAEPLLDVLGYTYDDTDKGLYVQNATRAFRFPIQEPFYVYNQKRYDAMSEPFEKIGSKFYIEETWMIRLFLLNTDKNEERINLQEATSN</sequence>